<dbReference type="Proteomes" id="UP001501153">
    <property type="component" value="Unassembled WGS sequence"/>
</dbReference>
<name>A0ABP8I0S3_9BACT</name>
<evidence type="ECO:0008006" key="3">
    <source>
        <dbReference type="Google" id="ProtNLM"/>
    </source>
</evidence>
<accession>A0ABP8I0S3</accession>
<evidence type="ECO:0000313" key="2">
    <source>
        <dbReference type="Proteomes" id="UP001501153"/>
    </source>
</evidence>
<evidence type="ECO:0000313" key="1">
    <source>
        <dbReference type="EMBL" id="GAA4348911.1"/>
    </source>
</evidence>
<gene>
    <name evidence="1" type="ORF">GCM10023185_05270</name>
</gene>
<comment type="caution">
    <text evidence="1">The sequence shown here is derived from an EMBL/GenBank/DDBJ whole genome shotgun (WGS) entry which is preliminary data.</text>
</comment>
<keyword evidence="2" id="KW-1185">Reference proteome</keyword>
<proteinExistence type="predicted"/>
<sequence>MYSIKGYGATHIATQRFCHVENGRDACGNSKFMMVWQQQGGSWKITRVASYDH</sequence>
<dbReference type="RefSeq" id="WP_345233541.1">
    <property type="nucleotide sequence ID" value="NZ_BAABGZ010000008.1"/>
</dbReference>
<organism evidence="1 2">
    <name type="scientific">Hymenobacter saemangeumensis</name>
    <dbReference type="NCBI Taxonomy" id="1084522"/>
    <lineage>
        <taxon>Bacteria</taxon>
        <taxon>Pseudomonadati</taxon>
        <taxon>Bacteroidota</taxon>
        <taxon>Cytophagia</taxon>
        <taxon>Cytophagales</taxon>
        <taxon>Hymenobacteraceae</taxon>
        <taxon>Hymenobacter</taxon>
    </lineage>
</organism>
<protein>
    <recommendedName>
        <fullName evidence="3">DUF4440 domain-containing protein</fullName>
    </recommendedName>
</protein>
<reference evidence="2" key="1">
    <citation type="journal article" date="2019" name="Int. J. Syst. Evol. Microbiol.">
        <title>The Global Catalogue of Microorganisms (GCM) 10K type strain sequencing project: providing services to taxonomists for standard genome sequencing and annotation.</title>
        <authorList>
            <consortium name="The Broad Institute Genomics Platform"/>
            <consortium name="The Broad Institute Genome Sequencing Center for Infectious Disease"/>
            <person name="Wu L."/>
            <person name="Ma J."/>
        </authorList>
    </citation>
    <scope>NUCLEOTIDE SEQUENCE [LARGE SCALE GENOMIC DNA]</scope>
    <source>
        <strain evidence="2">JCM 17923</strain>
    </source>
</reference>
<dbReference type="EMBL" id="BAABGZ010000008">
    <property type="protein sequence ID" value="GAA4348911.1"/>
    <property type="molecule type" value="Genomic_DNA"/>
</dbReference>